<dbReference type="InterPro" id="IPR010621">
    <property type="entry name" value="DUF1214"/>
</dbReference>
<comment type="caution">
    <text evidence="4">The sequence shown here is derived from an EMBL/GenBank/DDBJ whole genome shotgun (WGS) entry which is preliminary data.</text>
</comment>
<gene>
    <name evidence="4" type="ORF">RM519_05790</name>
</gene>
<evidence type="ECO:0000313" key="4">
    <source>
        <dbReference type="EMBL" id="MDT0552750.1"/>
    </source>
</evidence>
<dbReference type="RefSeq" id="WP_311592684.1">
    <property type="nucleotide sequence ID" value="NZ_JAVRHV010000002.1"/>
</dbReference>
<reference evidence="4 5" key="1">
    <citation type="submission" date="2023-09" db="EMBL/GenBank/DDBJ databases">
        <authorList>
            <person name="Rey-Velasco X."/>
        </authorList>
    </citation>
    <scope>NUCLEOTIDE SEQUENCE [LARGE SCALE GENOMIC DNA]</scope>
    <source>
        <strain evidence="4 5">P050</strain>
    </source>
</reference>
<evidence type="ECO:0000259" key="2">
    <source>
        <dbReference type="Pfam" id="PF06742"/>
    </source>
</evidence>
<dbReference type="Gene3D" id="2.60.120.600">
    <property type="entry name" value="Domain of unknown function DUF1214, C-terminal domain"/>
    <property type="match status" value="1"/>
</dbReference>
<evidence type="ECO:0000259" key="3">
    <source>
        <dbReference type="Pfam" id="PF06863"/>
    </source>
</evidence>
<organism evidence="4 5">
    <name type="scientific">Urechidicola vernalis</name>
    <dbReference type="NCBI Taxonomy" id="3075600"/>
    <lineage>
        <taxon>Bacteria</taxon>
        <taxon>Pseudomonadati</taxon>
        <taxon>Bacteroidota</taxon>
        <taxon>Flavobacteriia</taxon>
        <taxon>Flavobacteriales</taxon>
        <taxon>Flavobacteriaceae</taxon>
        <taxon>Urechidicola</taxon>
    </lineage>
</organism>
<dbReference type="Proteomes" id="UP001252186">
    <property type="component" value="Unassembled WGS sequence"/>
</dbReference>
<dbReference type="InterPro" id="IPR010679">
    <property type="entry name" value="DUF1254"/>
</dbReference>
<dbReference type="EMBL" id="JAVRHV010000002">
    <property type="protein sequence ID" value="MDT0552750.1"/>
    <property type="molecule type" value="Genomic_DNA"/>
</dbReference>
<feature type="chain" id="PRO_5047415304" evidence="1">
    <location>
        <begin position="20"/>
        <end position="344"/>
    </location>
</feature>
<sequence>MKKLNLLLLTVLVSLSLTSCQDKKASSSNNSETTTSTENAIIVTEKNFPQAYTNLRFAKILEKTGGVNKFFTMPVPPSEPSKQFVVRMNRDTPYSVGVFDVSSGEVYVTVPETDQYVTVQIVDENHETQRMIYGSGRHKITAKTTHAFVIVRALEGEIRENLVVEAGSATPFQVKKWDMKSFKEVDERGNLDFSDGYDQSKAFGNKESGQTDYMNYVGAAGGWGGAMVEDNIYQTSQYLDANGKYEVTFKNPEAVYFWSATVYNGDGRMFNDGANISSATNPVQNADGTYTIRFGCTGEQNNIPILEGNKTGKFNILLRHYGPSKMVSNNEEGYNPMLSIKRID</sequence>
<keyword evidence="1" id="KW-0732">Signal</keyword>
<evidence type="ECO:0000256" key="1">
    <source>
        <dbReference type="SAM" id="SignalP"/>
    </source>
</evidence>
<dbReference type="Pfam" id="PF06863">
    <property type="entry name" value="DUF1254"/>
    <property type="match status" value="1"/>
</dbReference>
<feature type="signal peptide" evidence="1">
    <location>
        <begin position="1"/>
        <end position="19"/>
    </location>
</feature>
<dbReference type="SUPFAM" id="SSF160935">
    <property type="entry name" value="VPA0735-like"/>
    <property type="match status" value="1"/>
</dbReference>
<feature type="domain" description="DUF1214" evidence="2">
    <location>
        <begin position="235"/>
        <end position="324"/>
    </location>
</feature>
<evidence type="ECO:0000313" key="5">
    <source>
        <dbReference type="Proteomes" id="UP001252186"/>
    </source>
</evidence>
<keyword evidence="5" id="KW-1185">Reference proteome</keyword>
<dbReference type="InterPro" id="IPR037050">
    <property type="entry name" value="DUF1254_sf"/>
</dbReference>
<accession>A0ABU2Y4N1</accession>
<dbReference type="InterPro" id="IPR037049">
    <property type="entry name" value="DUF1214_C_sf"/>
</dbReference>
<feature type="domain" description="DUF1254" evidence="3">
    <location>
        <begin position="68"/>
        <end position="142"/>
    </location>
</feature>
<dbReference type="Pfam" id="PF06742">
    <property type="entry name" value="DUF1214"/>
    <property type="match status" value="1"/>
</dbReference>
<dbReference type="PANTHER" id="PTHR36509:SF2">
    <property type="entry name" value="BLL3101 PROTEIN"/>
    <property type="match status" value="1"/>
</dbReference>
<name>A0ABU2Y4N1_9FLAO</name>
<dbReference type="Gene3D" id="2.60.40.1610">
    <property type="entry name" value="Domain of unknown function DUF1254"/>
    <property type="match status" value="1"/>
</dbReference>
<proteinExistence type="predicted"/>
<dbReference type="PROSITE" id="PS51257">
    <property type="entry name" value="PROKAR_LIPOPROTEIN"/>
    <property type="match status" value="1"/>
</dbReference>
<dbReference type="PANTHER" id="PTHR36509">
    <property type="entry name" value="BLL3101 PROTEIN"/>
    <property type="match status" value="1"/>
</dbReference>
<protein>
    <submittedName>
        <fullName evidence="4">DUF1254 domain-containing protein</fullName>
    </submittedName>
</protein>